<name>A0AAN8ZXB0_HALRR</name>
<sequence length="108" mass="12225">MKNEEYESSCCFIQFEGECGLIASLPLAEAVENSPSDFISQLSLNDDRVWFDDDRQTIVQSTNSLCLNGGILLQATAALEAKEPHSKTRNWCSRQSFDDHRCARNNHR</sequence>
<gene>
    <name evidence="1" type="ORF">SK128_028214</name>
</gene>
<reference evidence="1 2" key="1">
    <citation type="submission" date="2023-11" db="EMBL/GenBank/DDBJ databases">
        <title>Halocaridina rubra genome assembly.</title>
        <authorList>
            <person name="Smith C."/>
        </authorList>
    </citation>
    <scope>NUCLEOTIDE SEQUENCE [LARGE SCALE GENOMIC DNA]</scope>
    <source>
        <strain evidence="1">EP-1</strain>
        <tissue evidence="1">Whole</tissue>
    </source>
</reference>
<comment type="caution">
    <text evidence="1">The sequence shown here is derived from an EMBL/GenBank/DDBJ whole genome shotgun (WGS) entry which is preliminary data.</text>
</comment>
<dbReference type="AlphaFoldDB" id="A0AAN8ZXB0"/>
<proteinExistence type="predicted"/>
<dbReference type="Proteomes" id="UP001381693">
    <property type="component" value="Unassembled WGS sequence"/>
</dbReference>
<evidence type="ECO:0000313" key="2">
    <source>
        <dbReference type="Proteomes" id="UP001381693"/>
    </source>
</evidence>
<organism evidence="1 2">
    <name type="scientific">Halocaridina rubra</name>
    <name type="common">Hawaiian red shrimp</name>
    <dbReference type="NCBI Taxonomy" id="373956"/>
    <lineage>
        <taxon>Eukaryota</taxon>
        <taxon>Metazoa</taxon>
        <taxon>Ecdysozoa</taxon>
        <taxon>Arthropoda</taxon>
        <taxon>Crustacea</taxon>
        <taxon>Multicrustacea</taxon>
        <taxon>Malacostraca</taxon>
        <taxon>Eumalacostraca</taxon>
        <taxon>Eucarida</taxon>
        <taxon>Decapoda</taxon>
        <taxon>Pleocyemata</taxon>
        <taxon>Caridea</taxon>
        <taxon>Atyoidea</taxon>
        <taxon>Atyidae</taxon>
        <taxon>Halocaridina</taxon>
    </lineage>
</organism>
<protein>
    <submittedName>
        <fullName evidence="1">Uncharacterized protein</fullName>
    </submittedName>
</protein>
<keyword evidence="2" id="KW-1185">Reference proteome</keyword>
<evidence type="ECO:0000313" key="1">
    <source>
        <dbReference type="EMBL" id="KAK7066804.1"/>
    </source>
</evidence>
<dbReference type="EMBL" id="JAXCGZ010019015">
    <property type="protein sequence ID" value="KAK7066804.1"/>
    <property type="molecule type" value="Genomic_DNA"/>
</dbReference>
<accession>A0AAN8ZXB0</accession>